<proteinExistence type="predicted"/>
<feature type="compositionally biased region" description="Polar residues" evidence="1">
    <location>
        <begin position="49"/>
        <end position="60"/>
    </location>
</feature>
<feature type="compositionally biased region" description="Acidic residues" evidence="1">
    <location>
        <begin position="230"/>
        <end position="242"/>
    </location>
</feature>
<dbReference type="OrthoDB" id="4118150at2759"/>
<feature type="region of interest" description="Disordered" evidence="1">
    <location>
        <begin position="349"/>
        <end position="393"/>
    </location>
</feature>
<reference evidence="3" key="1">
    <citation type="submission" date="2015-07" db="EMBL/GenBank/DDBJ databases">
        <authorList>
            <person name="Teixeira M.M."/>
            <person name="Souza R.C."/>
            <person name="Almeida L.G."/>
            <person name="Vicente V.A."/>
            <person name="de Hoog S."/>
            <person name="Bocca A.L."/>
            <person name="de Almeida S.R."/>
            <person name="Vasconcelos A.T."/>
            <person name="Felipe M.S."/>
        </authorList>
    </citation>
    <scope>NUCLEOTIDE SEQUENCE [LARGE SCALE GENOMIC DNA]</scope>
    <source>
        <strain evidence="3">KSF</strain>
    </source>
</reference>
<dbReference type="AlphaFoldDB" id="A0A1C1D1S6"/>
<dbReference type="VEuPathDB" id="FungiDB:G647_04791"/>
<feature type="compositionally biased region" description="Basic residues" evidence="1">
    <location>
        <begin position="282"/>
        <end position="303"/>
    </location>
</feature>
<feature type="compositionally biased region" description="Low complexity" evidence="1">
    <location>
        <begin position="77"/>
        <end position="90"/>
    </location>
</feature>
<feature type="compositionally biased region" description="Acidic residues" evidence="1">
    <location>
        <begin position="367"/>
        <end position="383"/>
    </location>
</feature>
<feature type="compositionally biased region" description="Polar residues" evidence="1">
    <location>
        <begin position="30"/>
        <end position="40"/>
    </location>
</feature>
<dbReference type="PANTHER" id="PTHR35711:SF1">
    <property type="entry name" value="ECTODERMAL, ISOFORM F"/>
    <property type="match status" value="1"/>
</dbReference>
<organism evidence="2 3">
    <name type="scientific">Cladophialophora carrionii</name>
    <dbReference type="NCBI Taxonomy" id="86049"/>
    <lineage>
        <taxon>Eukaryota</taxon>
        <taxon>Fungi</taxon>
        <taxon>Dikarya</taxon>
        <taxon>Ascomycota</taxon>
        <taxon>Pezizomycotina</taxon>
        <taxon>Eurotiomycetes</taxon>
        <taxon>Chaetothyriomycetidae</taxon>
        <taxon>Chaetothyriales</taxon>
        <taxon>Herpotrichiellaceae</taxon>
        <taxon>Cladophialophora</taxon>
    </lineage>
</organism>
<protein>
    <submittedName>
        <fullName evidence="2">Uncharacterized protein</fullName>
    </submittedName>
</protein>
<keyword evidence="3" id="KW-1185">Reference proteome</keyword>
<feature type="region of interest" description="Disordered" evidence="1">
    <location>
        <begin position="192"/>
        <end position="308"/>
    </location>
</feature>
<comment type="caution">
    <text evidence="2">The sequence shown here is derived from an EMBL/GenBank/DDBJ whole genome shotgun (WGS) entry which is preliminary data.</text>
</comment>
<dbReference type="eggNOG" id="ENOG502TAZ2">
    <property type="taxonomic scope" value="Eukaryota"/>
</dbReference>
<evidence type="ECO:0000313" key="3">
    <source>
        <dbReference type="Proteomes" id="UP000094526"/>
    </source>
</evidence>
<feature type="compositionally biased region" description="Basic residues" evidence="1">
    <location>
        <begin position="256"/>
        <end position="265"/>
    </location>
</feature>
<evidence type="ECO:0000313" key="2">
    <source>
        <dbReference type="EMBL" id="OCT54681.1"/>
    </source>
</evidence>
<feature type="region of interest" description="Disordered" evidence="1">
    <location>
        <begin position="1"/>
        <end position="139"/>
    </location>
</feature>
<dbReference type="PANTHER" id="PTHR35711">
    <property type="entry name" value="EXPRESSED PROTEIN"/>
    <property type="match status" value="1"/>
</dbReference>
<feature type="compositionally biased region" description="Low complexity" evidence="1">
    <location>
        <begin position="13"/>
        <end position="29"/>
    </location>
</feature>
<evidence type="ECO:0000256" key="1">
    <source>
        <dbReference type="SAM" id="MobiDB-lite"/>
    </source>
</evidence>
<dbReference type="EMBL" id="LGRB01000003">
    <property type="protein sequence ID" value="OCT54681.1"/>
    <property type="molecule type" value="Genomic_DNA"/>
</dbReference>
<name>A0A1C1D1S6_9EURO</name>
<dbReference type="VEuPathDB" id="FungiDB:CLCR_02967"/>
<dbReference type="Proteomes" id="UP000094526">
    <property type="component" value="Unassembled WGS sequence"/>
</dbReference>
<sequence>MAPSPLRDPIEYSPTTSSFLSSTSNAITSGSVRRNLFSTHLSRRPASGAQPTQLDGQNDTPDSPSQTQAQPPPPPQQQQQQQQQYGSQLPRLRSHQRSVSTPSLSPSPPRSSPFHNVLDGGSSAAFIPPPIPQLSPPHRAVAADRYDPTISPNRPLSPHSSAALFPNQSIIALNPVTGRPVLPKLPVLPSRLRLTDSDDETNEGQGGGGADDDDEDVQVHHTHNAAGEGFSDDDDDDDDDDDGFHHESTVQASSRRAGHRARQHQHLNGPPHPSSVAGTRTTHTHTHAHAHTHGHAHTHTHTHTHMDAQAAAVAAARAQAEAVALDELDSERRDRERIERLLREMMSRQRARAKGKSAASSTVAGAADEDDDDDDDDEEEDEAQAEKEELMGLIMGSLRREVGRAEDEAWMFGESLGMGAMVGRDEVGVYD</sequence>
<gene>
    <name evidence="2" type="ORF">CLCR_02967</name>
</gene>
<accession>A0A1C1D1S6</accession>